<gene>
    <name evidence="6" type="ORF">K1W69_25955</name>
</gene>
<feature type="domain" description="HTH lysR-type" evidence="5">
    <location>
        <begin position="1"/>
        <end position="61"/>
    </location>
</feature>
<dbReference type="Gene3D" id="3.40.190.10">
    <property type="entry name" value="Periplasmic binding protein-like II"/>
    <property type="match status" value="2"/>
</dbReference>
<dbReference type="PANTHER" id="PTHR30537">
    <property type="entry name" value="HTH-TYPE TRANSCRIPTIONAL REGULATOR"/>
    <property type="match status" value="1"/>
</dbReference>
<dbReference type="AlphaFoldDB" id="A0AAE2ZUK0"/>
<dbReference type="Pfam" id="PF00126">
    <property type="entry name" value="HTH_1"/>
    <property type="match status" value="1"/>
</dbReference>
<dbReference type="GO" id="GO:0003700">
    <property type="term" value="F:DNA-binding transcription factor activity"/>
    <property type="evidence" value="ECO:0007669"/>
    <property type="project" value="InterPro"/>
</dbReference>
<evidence type="ECO:0000256" key="4">
    <source>
        <dbReference type="ARBA" id="ARBA00023163"/>
    </source>
</evidence>
<evidence type="ECO:0000256" key="3">
    <source>
        <dbReference type="ARBA" id="ARBA00023125"/>
    </source>
</evidence>
<sequence>MKLSHLNALRALEAVLRTGGFRTAAEELGVTTAAIGQQIRGLEAFVGRNLFIRSPGGVHPTDQALRLRNRLTYGFWMVHEVLEELRDVHSSNRIGITLPESFAENWFTKRISEFYRLNSEVDLRLNASNRRVDLVAEGFDFAIRYSPPPEDEFACVDLFGDHVLPLCTPGLAEKYGLSESNSTLDGVPLVHLDNRTPDPQWPDWQSWRLAFGVDPGDISSGVRYSRISSGLQAAVSGQGLVLCGITEAYDSVVSGQLIMPFGPDKRMTTEYRYRLLWLKDRNLGALQRSFRDWITGLAHSFNDCVTELLRG</sequence>
<dbReference type="SUPFAM" id="SSF46785">
    <property type="entry name" value="Winged helix' DNA-binding domain"/>
    <property type="match status" value="1"/>
</dbReference>
<keyword evidence="7" id="KW-1185">Reference proteome</keyword>
<dbReference type="Pfam" id="PF03466">
    <property type="entry name" value="LysR_substrate"/>
    <property type="match status" value="1"/>
</dbReference>
<dbReference type="EMBL" id="JAICBX010000007">
    <property type="protein sequence ID" value="MBW8640663.1"/>
    <property type="molecule type" value="Genomic_DNA"/>
</dbReference>
<dbReference type="InterPro" id="IPR005119">
    <property type="entry name" value="LysR_subst-bd"/>
</dbReference>
<dbReference type="RefSeq" id="WP_220231390.1">
    <property type="nucleotide sequence ID" value="NZ_JAICBX010000007.1"/>
</dbReference>
<accession>A0AAE2ZUK0</accession>
<evidence type="ECO:0000259" key="5">
    <source>
        <dbReference type="PROSITE" id="PS50931"/>
    </source>
</evidence>
<keyword evidence="3" id="KW-0238">DNA-binding</keyword>
<evidence type="ECO:0000256" key="1">
    <source>
        <dbReference type="ARBA" id="ARBA00009437"/>
    </source>
</evidence>
<dbReference type="GO" id="GO:0006351">
    <property type="term" value="P:DNA-templated transcription"/>
    <property type="evidence" value="ECO:0007669"/>
    <property type="project" value="TreeGrafter"/>
</dbReference>
<protein>
    <submittedName>
        <fullName evidence="6">LysR family transcriptional regulator</fullName>
    </submittedName>
</protein>
<evidence type="ECO:0000313" key="6">
    <source>
        <dbReference type="EMBL" id="MBW8640663.1"/>
    </source>
</evidence>
<name>A0AAE2ZUK0_9HYPH</name>
<dbReference type="GO" id="GO:0043565">
    <property type="term" value="F:sequence-specific DNA binding"/>
    <property type="evidence" value="ECO:0007669"/>
    <property type="project" value="TreeGrafter"/>
</dbReference>
<comment type="caution">
    <text evidence="6">The sequence shown here is derived from an EMBL/GenBank/DDBJ whole genome shotgun (WGS) entry which is preliminary data.</text>
</comment>
<dbReference type="InterPro" id="IPR036390">
    <property type="entry name" value="WH_DNA-bd_sf"/>
</dbReference>
<organism evidence="6 7">
    <name type="scientific">Flavimaribacter sediminis</name>
    <dbReference type="NCBI Taxonomy" id="2865987"/>
    <lineage>
        <taxon>Bacteria</taxon>
        <taxon>Pseudomonadati</taxon>
        <taxon>Pseudomonadota</taxon>
        <taxon>Alphaproteobacteria</taxon>
        <taxon>Hyphomicrobiales</taxon>
        <taxon>Rhizobiaceae</taxon>
        <taxon>Flavimaribacter</taxon>
    </lineage>
</organism>
<dbReference type="Proteomes" id="UP001196509">
    <property type="component" value="Unassembled WGS sequence"/>
</dbReference>
<dbReference type="Gene3D" id="1.10.10.10">
    <property type="entry name" value="Winged helix-like DNA-binding domain superfamily/Winged helix DNA-binding domain"/>
    <property type="match status" value="1"/>
</dbReference>
<dbReference type="PROSITE" id="PS50931">
    <property type="entry name" value="HTH_LYSR"/>
    <property type="match status" value="1"/>
</dbReference>
<dbReference type="InterPro" id="IPR036388">
    <property type="entry name" value="WH-like_DNA-bd_sf"/>
</dbReference>
<comment type="similarity">
    <text evidence="1">Belongs to the LysR transcriptional regulatory family.</text>
</comment>
<evidence type="ECO:0000313" key="7">
    <source>
        <dbReference type="Proteomes" id="UP001196509"/>
    </source>
</evidence>
<dbReference type="PANTHER" id="PTHR30537:SF26">
    <property type="entry name" value="GLYCINE CLEAVAGE SYSTEM TRANSCRIPTIONAL ACTIVATOR"/>
    <property type="match status" value="1"/>
</dbReference>
<reference evidence="6" key="1">
    <citation type="submission" date="2021-08" db="EMBL/GenBank/DDBJ databases">
        <title>Hoeflea bacterium WL0058 sp. nov., isolated from the sediment.</title>
        <authorList>
            <person name="Wang L."/>
            <person name="Zhang D."/>
        </authorList>
    </citation>
    <scope>NUCLEOTIDE SEQUENCE</scope>
    <source>
        <strain evidence="6">WL0058</strain>
    </source>
</reference>
<evidence type="ECO:0000256" key="2">
    <source>
        <dbReference type="ARBA" id="ARBA00023015"/>
    </source>
</evidence>
<dbReference type="InterPro" id="IPR058163">
    <property type="entry name" value="LysR-type_TF_proteobact-type"/>
</dbReference>
<dbReference type="InterPro" id="IPR000847">
    <property type="entry name" value="LysR_HTH_N"/>
</dbReference>
<dbReference type="SUPFAM" id="SSF53850">
    <property type="entry name" value="Periplasmic binding protein-like II"/>
    <property type="match status" value="1"/>
</dbReference>
<proteinExistence type="inferred from homology"/>
<keyword evidence="4" id="KW-0804">Transcription</keyword>
<keyword evidence="2" id="KW-0805">Transcription regulation</keyword>